<reference evidence="5 6" key="1">
    <citation type="submission" date="2015-07" db="EMBL/GenBank/DDBJ databases">
        <title>Whole genome sequencing of Bosea vaviloviae isolated from cave pool.</title>
        <authorList>
            <person name="Tan N.E.H."/>
            <person name="Lee Y.P."/>
            <person name="Gan H.M."/>
            <person name="Barton H."/>
            <person name="Savka M.A."/>
        </authorList>
    </citation>
    <scope>NUCLEOTIDE SEQUENCE [LARGE SCALE GENOMIC DNA]</scope>
    <source>
        <strain evidence="5 6">SD260</strain>
    </source>
</reference>
<dbReference type="PATRIC" id="fig|1526658.3.peg.1979"/>
<dbReference type="SMART" id="SM00422">
    <property type="entry name" value="HTH_MERR"/>
    <property type="match status" value="1"/>
</dbReference>
<dbReference type="Gene3D" id="1.10.1660.10">
    <property type="match status" value="1"/>
</dbReference>
<dbReference type="InterPro" id="IPR015358">
    <property type="entry name" value="Tscrpt_reg_MerR_DNA-bd"/>
</dbReference>
<evidence type="ECO:0000259" key="4">
    <source>
        <dbReference type="PROSITE" id="PS50937"/>
    </source>
</evidence>
<dbReference type="CDD" id="cd04785">
    <property type="entry name" value="HTH_CadR-PbrR-like"/>
    <property type="match status" value="1"/>
</dbReference>
<feature type="domain" description="HTH merR-type" evidence="4">
    <location>
        <begin position="5"/>
        <end position="74"/>
    </location>
</feature>
<proteinExistence type="predicted"/>
<dbReference type="AlphaFoldDB" id="A0A0N0MAE1"/>
<dbReference type="Pfam" id="PF00376">
    <property type="entry name" value="MerR"/>
    <property type="match status" value="1"/>
</dbReference>
<dbReference type="PANTHER" id="PTHR30204">
    <property type="entry name" value="REDOX-CYCLING DRUG-SENSING TRANSCRIPTIONAL ACTIVATOR SOXR"/>
    <property type="match status" value="1"/>
</dbReference>
<organism evidence="5 6">
    <name type="scientific">Bosea vaviloviae</name>
    <dbReference type="NCBI Taxonomy" id="1526658"/>
    <lineage>
        <taxon>Bacteria</taxon>
        <taxon>Pseudomonadati</taxon>
        <taxon>Pseudomonadota</taxon>
        <taxon>Alphaproteobacteria</taxon>
        <taxon>Hyphomicrobiales</taxon>
        <taxon>Boseaceae</taxon>
        <taxon>Bosea</taxon>
    </lineage>
</organism>
<protein>
    <submittedName>
        <fullName evidence="5">MerR family transcriptional regulator</fullName>
    </submittedName>
</protein>
<sequence length="133" mass="14752">MQAKALTIGHLARDTGTKVETIRFYEKSGLLPEPARTGGNYRAYEASHLDRLRFIRRARSLGFPLDQVRVLLELSDDRAGPCAAVDVIAKAHLIEVERKIADLQALRHDLNRMIEQCGCGIVSDCRVIGALTP</sequence>
<dbReference type="OrthoDB" id="9802944at2"/>
<dbReference type="GO" id="GO:0003677">
    <property type="term" value="F:DNA binding"/>
    <property type="evidence" value="ECO:0007669"/>
    <property type="project" value="UniProtKB-KW"/>
</dbReference>
<evidence type="ECO:0000313" key="5">
    <source>
        <dbReference type="EMBL" id="KPH78361.1"/>
    </source>
</evidence>
<dbReference type="InterPro" id="IPR047057">
    <property type="entry name" value="MerR_fam"/>
</dbReference>
<dbReference type="SUPFAM" id="SSF46955">
    <property type="entry name" value="Putative DNA-binding domain"/>
    <property type="match status" value="1"/>
</dbReference>
<dbReference type="Pfam" id="PF09278">
    <property type="entry name" value="MerR-DNA-bind"/>
    <property type="match status" value="1"/>
</dbReference>
<keyword evidence="2" id="KW-0238">DNA-binding</keyword>
<dbReference type="PROSITE" id="PS50937">
    <property type="entry name" value="HTH_MERR_2"/>
    <property type="match status" value="1"/>
</dbReference>
<dbReference type="PANTHER" id="PTHR30204:SF92">
    <property type="entry name" value="HTH-TYPE TRANSCRIPTIONAL REGULATOR ZNTR"/>
    <property type="match status" value="1"/>
</dbReference>
<keyword evidence="3" id="KW-0804">Transcription</keyword>
<dbReference type="InterPro" id="IPR000551">
    <property type="entry name" value="MerR-type_HTH_dom"/>
</dbReference>
<dbReference type="PRINTS" id="PR00040">
    <property type="entry name" value="HTHMERR"/>
</dbReference>
<comment type="caution">
    <text evidence="5">The sequence shown here is derived from an EMBL/GenBank/DDBJ whole genome shotgun (WGS) entry which is preliminary data.</text>
</comment>
<dbReference type="EMBL" id="LGSZ01000054">
    <property type="protein sequence ID" value="KPH78361.1"/>
    <property type="molecule type" value="Genomic_DNA"/>
</dbReference>
<accession>A0A0N0MAE1</accession>
<dbReference type="Proteomes" id="UP000037822">
    <property type="component" value="Unassembled WGS sequence"/>
</dbReference>
<keyword evidence="6" id="KW-1185">Reference proteome</keyword>
<dbReference type="RefSeq" id="WP_054211109.1">
    <property type="nucleotide sequence ID" value="NZ_LGSZ01000054.1"/>
</dbReference>
<evidence type="ECO:0000256" key="1">
    <source>
        <dbReference type="ARBA" id="ARBA00023015"/>
    </source>
</evidence>
<dbReference type="GO" id="GO:0003700">
    <property type="term" value="F:DNA-binding transcription factor activity"/>
    <property type="evidence" value="ECO:0007669"/>
    <property type="project" value="InterPro"/>
</dbReference>
<gene>
    <name evidence="5" type="ORF">AE618_21480</name>
</gene>
<keyword evidence="1" id="KW-0805">Transcription regulation</keyword>
<evidence type="ECO:0000256" key="3">
    <source>
        <dbReference type="ARBA" id="ARBA00023163"/>
    </source>
</evidence>
<evidence type="ECO:0000256" key="2">
    <source>
        <dbReference type="ARBA" id="ARBA00023125"/>
    </source>
</evidence>
<evidence type="ECO:0000313" key="6">
    <source>
        <dbReference type="Proteomes" id="UP000037822"/>
    </source>
</evidence>
<name>A0A0N0MAE1_9HYPH</name>
<dbReference type="InterPro" id="IPR009061">
    <property type="entry name" value="DNA-bd_dom_put_sf"/>
</dbReference>